<evidence type="ECO:0000313" key="12">
    <source>
        <dbReference type="EMBL" id="CAI6351511.1"/>
    </source>
</evidence>
<dbReference type="GO" id="GO:0005886">
    <property type="term" value="C:plasma membrane"/>
    <property type="evidence" value="ECO:0007669"/>
    <property type="project" value="TreeGrafter"/>
</dbReference>
<evidence type="ECO:0000256" key="8">
    <source>
        <dbReference type="RuleBase" id="RU003857"/>
    </source>
</evidence>
<evidence type="ECO:0000256" key="6">
    <source>
        <dbReference type="ARBA" id="ARBA00023136"/>
    </source>
</evidence>
<feature type="compositionally biased region" description="Gly residues" evidence="9">
    <location>
        <begin position="818"/>
        <end position="832"/>
    </location>
</feature>
<feature type="transmembrane region" description="Helical" evidence="10">
    <location>
        <begin position="119"/>
        <end position="143"/>
    </location>
</feature>
<evidence type="ECO:0000256" key="9">
    <source>
        <dbReference type="SAM" id="MobiDB-lite"/>
    </source>
</evidence>
<dbReference type="GO" id="GO:0022841">
    <property type="term" value="F:potassium ion leak channel activity"/>
    <property type="evidence" value="ECO:0007669"/>
    <property type="project" value="TreeGrafter"/>
</dbReference>
<accession>A0AAV0W6U1</accession>
<proteinExistence type="inferred from homology"/>
<keyword evidence="7 8" id="KW-0407">Ion channel</keyword>
<dbReference type="SUPFAM" id="SSF81324">
    <property type="entry name" value="Voltage-gated potassium channels"/>
    <property type="match status" value="2"/>
</dbReference>
<dbReference type="AlphaFoldDB" id="A0AAV0W6U1"/>
<sequence>MIGRWFVGFVVFVGYLCLGAFVFYRIERKEEEFQHSLDIIERLELKELLAKHYTTINAHVRKQFAQQLNVYCNKTVLDEGPEEPHQYQWTYYNAFFFALTTLSTIGYGNLHPTSGTGRILVLVYSLIGIPLNGIVLTQLGSFFESRILRAHYSYKTQRMMGPQLSLILDIVTYLIPGIIVFIFLPAGIISFFEEWTFDESVYFTFVTLTTIGYGDYVAGQKVNTGISYDAYKVFLVFWIMFGLGYLFMILSFISRAMRSKTLEHLFLERLKQTHSKIWHQFTKDVVYIRRVLNESYLLKFKPVYKKEASSRDQPLRRSRSAPNLTEWPVLCKAPVAVPAACRTSEDEDEEAVRKRFEKHRMKRRRALSQNKMRSLLRRTKATSEIDLAHIDKEATFGADIASYEILSRVVDALETAVPNQPGDHQHQHQHQHQQPQTVHHHLHPDAAYSSKKKALSFSEGVHGFTNEDILAGEKNEWTVGGDMLNRENTFGPKHRNSYFEYDTWGGGDDQNFKKFNEYTKHGNGGQNKPRVPKLRRMSAAAFNFLSNNIAPKWFADKLADGSGGGGGQTWNDDPRHRLSLNDDQGYGYGSTYNGTAAVNRTSAPVQYQHRGSHGLQVVQDPQVYGSSAPENPRHRRLSSPDPVLAHCANTIAVADFLMTLQRSLDGSSVTGQQPQLSSGTHQAANRSAVTGGGFASVIRHERRSPLFTLFQDRPRRESGESWQYSSLTSIVSSTSSTVANATTTTPVTDDSTINAVHEQPMAATTTRRSKKKRTRRFSIRPTVGTAEPNGGIRCWTTSGTNNTTCSTTDESTLKGRGASTGPGEGYIGAGGGDVRLNIED</sequence>
<keyword evidence="5 8" id="KW-0406">Ion transport</keyword>
<dbReference type="InterPro" id="IPR013099">
    <property type="entry name" value="K_chnl_dom"/>
</dbReference>
<protein>
    <recommendedName>
        <fullName evidence="11">Potassium channel domain-containing protein</fullName>
    </recommendedName>
</protein>
<keyword evidence="3 8" id="KW-0812">Transmembrane</keyword>
<organism evidence="12 13">
    <name type="scientific">Macrosiphum euphorbiae</name>
    <name type="common">potato aphid</name>
    <dbReference type="NCBI Taxonomy" id="13131"/>
    <lineage>
        <taxon>Eukaryota</taxon>
        <taxon>Metazoa</taxon>
        <taxon>Ecdysozoa</taxon>
        <taxon>Arthropoda</taxon>
        <taxon>Hexapoda</taxon>
        <taxon>Insecta</taxon>
        <taxon>Pterygota</taxon>
        <taxon>Neoptera</taxon>
        <taxon>Paraneoptera</taxon>
        <taxon>Hemiptera</taxon>
        <taxon>Sternorrhyncha</taxon>
        <taxon>Aphidomorpha</taxon>
        <taxon>Aphidoidea</taxon>
        <taxon>Aphididae</taxon>
        <taxon>Macrosiphini</taxon>
        <taxon>Macrosiphum</taxon>
    </lineage>
</organism>
<evidence type="ECO:0000256" key="4">
    <source>
        <dbReference type="ARBA" id="ARBA00022989"/>
    </source>
</evidence>
<feature type="transmembrane region" description="Helical" evidence="10">
    <location>
        <begin position="164"/>
        <end position="188"/>
    </location>
</feature>
<feature type="domain" description="Potassium channel" evidence="11">
    <location>
        <begin position="177"/>
        <end position="258"/>
    </location>
</feature>
<evidence type="ECO:0000256" key="3">
    <source>
        <dbReference type="ARBA" id="ARBA00022692"/>
    </source>
</evidence>
<feature type="transmembrane region" description="Helical" evidence="10">
    <location>
        <begin position="230"/>
        <end position="253"/>
    </location>
</feature>
<feature type="transmembrane region" description="Helical" evidence="10">
    <location>
        <begin position="200"/>
        <end position="218"/>
    </location>
</feature>
<keyword evidence="6 10" id="KW-0472">Membrane</keyword>
<evidence type="ECO:0000256" key="7">
    <source>
        <dbReference type="ARBA" id="ARBA00023303"/>
    </source>
</evidence>
<keyword evidence="4 10" id="KW-1133">Transmembrane helix</keyword>
<evidence type="ECO:0000259" key="11">
    <source>
        <dbReference type="Pfam" id="PF07885"/>
    </source>
</evidence>
<comment type="subcellular location">
    <subcellularLocation>
        <location evidence="1">Membrane</location>
        <topology evidence="1">Multi-pass membrane protein</topology>
    </subcellularLocation>
</comment>
<reference evidence="12 13" key="1">
    <citation type="submission" date="2023-01" db="EMBL/GenBank/DDBJ databases">
        <authorList>
            <person name="Whitehead M."/>
        </authorList>
    </citation>
    <scope>NUCLEOTIDE SEQUENCE [LARGE SCALE GENOMIC DNA]</scope>
</reference>
<dbReference type="InterPro" id="IPR003280">
    <property type="entry name" value="2pore_dom_K_chnl"/>
</dbReference>
<evidence type="ECO:0000313" key="13">
    <source>
        <dbReference type="Proteomes" id="UP001160148"/>
    </source>
</evidence>
<dbReference type="Gene3D" id="1.10.287.70">
    <property type="match status" value="1"/>
</dbReference>
<feature type="transmembrane region" description="Helical" evidence="10">
    <location>
        <begin position="6"/>
        <end position="24"/>
    </location>
</feature>
<evidence type="ECO:0000256" key="5">
    <source>
        <dbReference type="ARBA" id="ARBA00023065"/>
    </source>
</evidence>
<name>A0AAV0W6U1_9HEMI</name>
<dbReference type="Proteomes" id="UP001160148">
    <property type="component" value="Unassembled WGS sequence"/>
</dbReference>
<feature type="transmembrane region" description="Helical" evidence="10">
    <location>
        <begin position="89"/>
        <end position="107"/>
    </location>
</feature>
<comment type="caution">
    <text evidence="12">The sequence shown here is derived from an EMBL/GenBank/DDBJ whole genome shotgun (WGS) entry which is preliminary data.</text>
</comment>
<dbReference type="EMBL" id="CARXXK010000001">
    <property type="protein sequence ID" value="CAI6351511.1"/>
    <property type="molecule type" value="Genomic_DNA"/>
</dbReference>
<dbReference type="PRINTS" id="PR01333">
    <property type="entry name" value="2POREKCHANEL"/>
</dbReference>
<dbReference type="PANTHER" id="PTHR11003:SF331">
    <property type="entry name" value="OPEN RECTIFIER POTASSIUM CHANNEL PROTEIN 1"/>
    <property type="match status" value="1"/>
</dbReference>
<gene>
    <name evidence="12" type="ORF">MEUPH1_LOCUS7847</name>
</gene>
<dbReference type="GO" id="GO:0015271">
    <property type="term" value="F:outward rectifier potassium channel activity"/>
    <property type="evidence" value="ECO:0007669"/>
    <property type="project" value="TreeGrafter"/>
</dbReference>
<dbReference type="GO" id="GO:0030322">
    <property type="term" value="P:stabilization of membrane potential"/>
    <property type="evidence" value="ECO:0007669"/>
    <property type="project" value="TreeGrafter"/>
</dbReference>
<keyword evidence="2 8" id="KW-0813">Transport</keyword>
<comment type="similarity">
    <text evidence="8">Belongs to the two pore domain potassium channel (TC 1.A.1.8) family.</text>
</comment>
<feature type="region of interest" description="Disordered" evidence="9">
    <location>
        <begin position="804"/>
        <end position="832"/>
    </location>
</feature>
<keyword evidence="13" id="KW-1185">Reference proteome</keyword>
<feature type="region of interest" description="Disordered" evidence="9">
    <location>
        <begin position="561"/>
        <end position="584"/>
    </location>
</feature>
<dbReference type="PANTHER" id="PTHR11003">
    <property type="entry name" value="POTASSIUM CHANNEL, SUBFAMILY K"/>
    <property type="match status" value="1"/>
</dbReference>
<feature type="domain" description="Potassium channel" evidence="11">
    <location>
        <begin position="87"/>
        <end position="144"/>
    </location>
</feature>
<evidence type="ECO:0000256" key="1">
    <source>
        <dbReference type="ARBA" id="ARBA00004141"/>
    </source>
</evidence>
<feature type="region of interest" description="Disordered" evidence="9">
    <location>
        <begin position="666"/>
        <end position="686"/>
    </location>
</feature>
<feature type="region of interest" description="Disordered" evidence="9">
    <location>
        <begin position="418"/>
        <end position="452"/>
    </location>
</feature>
<evidence type="ECO:0000256" key="10">
    <source>
        <dbReference type="SAM" id="Phobius"/>
    </source>
</evidence>
<dbReference type="Pfam" id="PF07885">
    <property type="entry name" value="Ion_trans_2"/>
    <property type="match status" value="2"/>
</dbReference>
<evidence type="ECO:0000256" key="2">
    <source>
        <dbReference type="ARBA" id="ARBA00022448"/>
    </source>
</evidence>